<organism evidence="1 2">
    <name type="scientific">Romanomermis culicivorax</name>
    <name type="common">Nematode worm</name>
    <dbReference type="NCBI Taxonomy" id="13658"/>
    <lineage>
        <taxon>Eukaryota</taxon>
        <taxon>Metazoa</taxon>
        <taxon>Ecdysozoa</taxon>
        <taxon>Nematoda</taxon>
        <taxon>Enoplea</taxon>
        <taxon>Dorylaimia</taxon>
        <taxon>Mermithida</taxon>
        <taxon>Mermithoidea</taxon>
        <taxon>Mermithidae</taxon>
        <taxon>Romanomermis</taxon>
    </lineage>
</organism>
<accession>A0A915HIV1</accession>
<proteinExistence type="predicted"/>
<dbReference type="AlphaFoldDB" id="A0A915HIV1"/>
<dbReference type="WBParaSite" id="nRc.2.0.1.t01515-RA">
    <property type="protein sequence ID" value="nRc.2.0.1.t01515-RA"/>
    <property type="gene ID" value="nRc.2.0.1.g01515"/>
</dbReference>
<reference evidence="2" key="1">
    <citation type="submission" date="2022-11" db="UniProtKB">
        <authorList>
            <consortium name="WormBaseParasite"/>
        </authorList>
    </citation>
    <scope>IDENTIFICATION</scope>
</reference>
<evidence type="ECO:0000313" key="1">
    <source>
        <dbReference type="Proteomes" id="UP000887565"/>
    </source>
</evidence>
<protein>
    <submittedName>
        <fullName evidence="2">Uncharacterized protein</fullName>
    </submittedName>
</protein>
<keyword evidence="1" id="KW-1185">Reference proteome</keyword>
<name>A0A915HIV1_ROMCU</name>
<evidence type="ECO:0000313" key="2">
    <source>
        <dbReference type="WBParaSite" id="nRc.2.0.1.t01515-RA"/>
    </source>
</evidence>
<dbReference type="Proteomes" id="UP000887565">
    <property type="component" value="Unplaced"/>
</dbReference>
<sequence length="66" mass="7576">MIIFLELFEPKADSFCPSHFVVISIPKRQPFSVQSPPPPQPPFIEWQFLSSHDVAKPLHDEFDLVA</sequence>